<feature type="domain" description="ABC3 transporter permease C-terminal" evidence="11">
    <location>
        <begin position="298"/>
        <end position="413"/>
    </location>
</feature>
<keyword evidence="14" id="KW-1185">Reference proteome</keyword>
<reference evidence="13 14" key="1">
    <citation type="submission" date="2015-09" db="EMBL/GenBank/DDBJ databases">
        <title>Draft genome sequence of Hydrogenibacillus schlegelii DSM 2000.</title>
        <authorList>
            <person name="Hemp J."/>
        </authorList>
    </citation>
    <scope>NUCLEOTIDE SEQUENCE [LARGE SCALE GENOMIC DNA]</scope>
    <source>
        <strain evidence="13 14">MA 48</strain>
    </source>
</reference>
<dbReference type="InterPro" id="IPR025857">
    <property type="entry name" value="MacB_PCD"/>
</dbReference>
<dbReference type="AlphaFoldDB" id="A0A132N8U8"/>
<dbReference type="Proteomes" id="UP000243024">
    <property type="component" value="Unassembled WGS sequence"/>
</dbReference>
<comment type="similarity">
    <text evidence="2">Belongs to the ABC-4 integral membrane protein family. HrtB subfamily.</text>
</comment>
<feature type="transmembrane region" description="Helical" evidence="10">
    <location>
        <begin position="295"/>
        <end position="316"/>
    </location>
</feature>
<accession>A0A132N8U8</accession>
<feature type="transmembrane region" description="Helical" evidence="10">
    <location>
        <begin position="389"/>
        <end position="412"/>
    </location>
</feature>
<evidence type="ECO:0000256" key="6">
    <source>
        <dbReference type="ARBA" id="ARBA00022692"/>
    </source>
</evidence>
<organism evidence="13 14">
    <name type="scientific">Hydrogenibacillus schlegelii</name>
    <name type="common">Bacillus schlegelii</name>
    <dbReference type="NCBI Taxonomy" id="1484"/>
    <lineage>
        <taxon>Bacteria</taxon>
        <taxon>Bacillati</taxon>
        <taxon>Bacillota</taxon>
        <taxon>Bacilli</taxon>
        <taxon>Bacillales</taxon>
        <taxon>Bacillales Family X. Incertae Sedis</taxon>
        <taxon>Hydrogenibacillus</taxon>
    </lineage>
</organism>
<evidence type="ECO:0000256" key="2">
    <source>
        <dbReference type="ARBA" id="ARBA00008697"/>
    </source>
</evidence>
<feature type="transmembrane region" description="Helical" evidence="10">
    <location>
        <begin position="12"/>
        <end position="33"/>
    </location>
</feature>
<evidence type="ECO:0000313" key="13">
    <source>
        <dbReference type="EMBL" id="OAR04489.1"/>
    </source>
</evidence>
<feature type="transmembrane region" description="Helical" evidence="10">
    <location>
        <begin position="337"/>
        <end position="369"/>
    </location>
</feature>
<proteinExistence type="inferred from homology"/>
<feature type="domain" description="MacB-like periplasmic core" evidence="12">
    <location>
        <begin position="13"/>
        <end position="228"/>
    </location>
</feature>
<dbReference type="STRING" id="1484.SA87_01855"/>
<dbReference type="InterPro" id="IPR003838">
    <property type="entry name" value="ABC3_permease_C"/>
</dbReference>
<comment type="caution">
    <text evidence="13">The sequence shown here is derived from an EMBL/GenBank/DDBJ whole genome shotgun (WGS) entry which is preliminary data.</text>
</comment>
<sequence>MAWRQIRSRPVVTGTTIMIIAVSVALMLSISMASEGIKRGISESSAPYGMIVGSKGSETQLIFNTIFLLDRPLGNVPWDFYEAIKADPRVQAVVPFALGDNFQGYRIVGTDERFFEMRSRPGAPPAFVISQGRRFERPFEAVLGAKTAQDTGLRVGDTFVSSHGTDHHEGLESDEHREMPYTVVGIMRPTHTPVDRGIFVHYESYWRLHEHESAVEHDAIRAAPSDQVADTPHMLSGSDSGDLSHGITAFLVHPKGYVELMQLYQEINASPHAQAVLPGQVLGKIFEQIGFGAEVLGAIAWLVLALAVITVCLTLYQSIEVKRKDFYLMRAIGASRLHVFFVVALEAVWLFFLGELFGWALSYVVYAFLAYGIGERLSIAMPFFFDAGAAWKLALLLIGGLVVAVITAFLTYRTQLDSALRMEAS</sequence>
<evidence type="ECO:0000256" key="4">
    <source>
        <dbReference type="ARBA" id="ARBA00016962"/>
    </source>
</evidence>
<comment type="subcellular location">
    <subcellularLocation>
        <location evidence="1">Cell membrane</location>
        <topology evidence="1">Multi-pass membrane protein</topology>
    </subcellularLocation>
</comment>
<evidence type="ECO:0000256" key="1">
    <source>
        <dbReference type="ARBA" id="ARBA00004651"/>
    </source>
</evidence>
<evidence type="ECO:0000256" key="5">
    <source>
        <dbReference type="ARBA" id="ARBA00022475"/>
    </source>
</evidence>
<dbReference type="Pfam" id="PF12704">
    <property type="entry name" value="MacB_PCD"/>
    <property type="match status" value="1"/>
</dbReference>
<protein>
    <recommendedName>
        <fullName evidence="4">Putative hemin transport system permease protein HrtB</fullName>
    </recommendedName>
</protein>
<dbReference type="PANTHER" id="PTHR43738">
    <property type="entry name" value="ABC TRANSPORTER, MEMBRANE PROTEIN"/>
    <property type="match status" value="1"/>
</dbReference>
<dbReference type="InterPro" id="IPR051125">
    <property type="entry name" value="ABC-4/HrtB_transporter"/>
</dbReference>
<evidence type="ECO:0000256" key="10">
    <source>
        <dbReference type="SAM" id="Phobius"/>
    </source>
</evidence>
<evidence type="ECO:0000259" key="12">
    <source>
        <dbReference type="Pfam" id="PF12704"/>
    </source>
</evidence>
<evidence type="ECO:0000259" key="11">
    <source>
        <dbReference type="Pfam" id="PF02687"/>
    </source>
</evidence>
<dbReference type="Pfam" id="PF02687">
    <property type="entry name" value="FtsX"/>
    <property type="match status" value="1"/>
</dbReference>
<evidence type="ECO:0000313" key="14">
    <source>
        <dbReference type="Proteomes" id="UP000243024"/>
    </source>
</evidence>
<evidence type="ECO:0000256" key="8">
    <source>
        <dbReference type="ARBA" id="ARBA00023136"/>
    </source>
</evidence>
<keyword evidence="7 10" id="KW-1133">Transmembrane helix</keyword>
<evidence type="ECO:0000256" key="7">
    <source>
        <dbReference type="ARBA" id="ARBA00022989"/>
    </source>
</evidence>
<name>A0A132N8U8_HYDSH</name>
<evidence type="ECO:0000256" key="3">
    <source>
        <dbReference type="ARBA" id="ARBA00011131"/>
    </source>
</evidence>
<comment type="function">
    <text evidence="9">Part of the ABC transporter complex hrt involved in hemin import. Responsible for the translocation of the substrate across the membrane.</text>
</comment>
<comment type="subunit">
    <text evidence="3">The complex is composed of two ATP-binding proteins (HrtA), two transmembrane proteins (HrtB) and a solute-binding protein.</text>
</comment>
<dbReference type="PANTHER" id="PTHR43738:SF2">
    <property type="entry name" value="ABC TRANSPORTER PERMEASE"/>
    <property type="match status" value="1"/>
</dbReference>
<gene>
    <name evidence="13" type="ORF">SA87_01855</name>
</gene>
<dbReference type="GO" id="GO:0005886">
    <property type="term" value="C:plasma membrane"/>
    <property type="evidence" value="ECO:0007669"/>
    <property type="project" value="UniProtKB-SubCell"/>
</dbReference>
<evidence type="ECO:0000256" key="9">
    <source>
        <dbReference type="ARBA" id="ARBA00024973"/>
    </source>
</evidence>
<keyword evidence="8 10" id="KW-0472">Membrane</keyword>
<dbReference type="EMBL" id="JXBB01000015">
    <property type="protein sequence ID" value="OAR04489.1"/>
    <property type="molecule type" value="Genomic_DNA"/>
</dbReference>
<keyword evidence="5" id="KW-1003">Cell membrane</keyword>
<keyword evidence="6 10" id="KW-0812">Transmembrane</keyword>